<feature type="domain" description="HTH araC/xylS-type" evidence="5">
    <location>
        <begin position="240"/>
        <end position="337"/>
    </location>
</feature>
<sequence>MKLSTYQNLRLPNFSVHALRGLLEEAGLDWRTALENAEIDPDAVNRPGGTIPARKELAFQLQFVALTKDRLDLWVKAAQTYTLGSFGVRGLAFLTAPTVEAWVEVATGMDYGPGLMEIAPLRTPDGAVTGMEMTYPEAPKELIPFSVYRDFCSVARNLTWQYGGPFPFTKVELPLVEASPEVLTYAPGNIDCGAETLRLWWDPAVSTHQLPFGDAFQHAAWIKADRQILDTLRATGDWPGAVEKAIKAAPELNRKLANVAATLQVSPRTLRRKLELTGHEFAQLRDAALNDLATDLLSNTNHSVARISRTLGYTDPASFTIAFKRWRGMPPTAFREASRYRNNTTRPAPPTLV</sequence>
<keyword evidence="2" id="KW-0238">DNA-binding</keyword>
<keyword evidence="1" id="KW-0805">Transcription regulation</keyword>
<accession>A0ABS9LE60</accession>
<dbReference type="InterPro" id="IPR032687">
    <property type="entry name" value="AraC-type_N"/>
</dbReference>
<dbReference type="Gene3D" id="1.10.10.60">
    <property type="entry name" value="Homeodomain-like"/>
    <property type="match status" value="1"/>
</dbReference>
<evidence type="ECO:0000256" key="1">
    <source>
        <dbReference type="ARBA" id="ARBA00023015"/>
    </source>
</evidence>
<evidence type="ECO:0000256" key="3">
    <source>
        <dbReference type="ARBA" id="ARBA00023163"/>
    </source>
</evidence>
<dbReference type="SMART" id="SM00342">
    <property type="entry name" value="HTH_ARAC"/>
    <property type="match status" value="1"/>
</dbReference>
<dbReference type="RefSeq" id="WP_237827052.1">
    <property type="nucleotide sequence ID" value="NZ_JAKLTQ010000030.1"/>
</dbReference>
<dbReference type="InterPro" id="IPR009057">
    <property type="entry name" value="Homeodomain-like_sf"/>
</dbReference>
<dbReference type="PANTHER" id="PTHR47894">
    <property type="entry name" value="HTH-TYPE TRANSCRIPTIONAL REGULATOR GADX"/>
    <property type="match status" value="1"/>
</dbReference>
<evidence type="ECO:0000313" key="6">
    <source>
        <dbReference type="EMBL" id="MCG2624734.1"/>
    </source>
</evidence>
<evidence type="ECO:0000256" key="4">
    <source>
        <dbReference type="SAM" id="MobiDB-lite"/>
    </source>
</evidence>
<keyword evidence="3" id="KW-0804">Transcription</keyword>
<dbReference type="PANTHER" id="PTHR47894:SF1">
    <property type="entry name" value="HTH-TYPE TRANSCRIPTIONAL REGULATOR VQSM"/>
    <property type="match status" value="1"/>
</dbReference>
<gene>
    <name evidence="6" type="ORF">LVY72_22870</name>
</gene>
<evidence type="ECO:0000313" key="7">
    <source>
        <dbReference type="Proteomes" id="UP001165368"/>
    </source>
</evidence>
<proteinExistence type="predicted"/>
<reference evidence="6" key="1">
    <citation type="submission" date="2022-01" db="EMBL/GenBank/DDBJ databases">
        <authorList>
            <person name="Jo J.-H."/>
            <person name="Im W.-T."/>
        </authorList>
    </citation>
    <scope>NUCLEOTIDE SEQUENCE</scope>
    <source>
        <strain evidence="6">I2-34</strain>
    </source>
</reference>
<organism evidence="6 7">
    <name type="scientific">Arthrobacter hankyongi</name>
    <dbReference type="NCBI Taxonomy" id="2904801"/>
    <lineage>
        <taxon>Bacteria</taxon>
        <taxon>Bacillati</taxon>
        <taxon>Actinomycetota</taxon>
        <taxon>Actinomycetes</taxon>
        <taxon>Micrococcales</taxon>
        <taxon>Micrococcaceae</taxon>
        <taxon>Arthrobacter</taxon>
    </lineage>
</organism>
<dbReference type="SUPFAM" id="SSF46689">
    <property type="entry name" value="Homeodomain-like"/>
    <property type="match status" value="1"/>
</dbReference>
<evidence type="ECO:0000259" key="5">
    <source>
        <dbReference type="PROSITE" id="PS01124"/>
    </source>
</evidence>
<keyword evidence="7" id="KW-1185">Reference proteome</keyword>
<evidence type="ECO:0000256" key="2">
    <source>
        <dbReference type="ARBA" id="ARBA00023125"/>
    </source>
</evidence>
<dbReference type="Pfam" id="PF12625">
    <property type="entry name" value="Arabinose_bd"/>
    <property type="match status" value="1"/>
</dbReference>
<feature type="region of interest" description="Disordered" evidence="4">
    <location>
        <begin position="334"/>
        <end position="353"/>
    </location>
</feature>
<comment type="caution">
    <text evidence="6">The sequence shown here is derived from an EMBL/GenBank/DDBJ whole genome shotgun (WGS) entry which is preliminary data.</text>
</comment>
<dbReference type="EMBL" id="JAKLTQ010000030">
    <property type="protein sequence ID" value="MCG2624734.1"/>
    <property type="molecule type" value="Genomic_DNA"/>
</dbReference>
<name>A0ABS9LE60_9MICC</name>
<dbReference type="Proteomes" id="UP001165368">
    <property type="component" value="Unassembled WGS sequence"/>
</dbReference>
<dbReference type="PROSITE" id="PS01124">
    <property type="entry name" value="HTH_ARAC_FAMILY_2"/>
    <property type="match status" value="1"/>
</dbReference>
<protein>
    <submittedName>
        <fullName evidence="6">AraC family transcriptional regulator</fullName>
    </submittedName>
</protein>
<dbReference type="InterPro" id="IPR018060">
    <property type="entry name" value="HTH_AraC"/>
</dbReference>
<dbReference type="Pfam" id="PF12833">
    <property type="entry name" value="HTH_18"/>
    <property type="match status" value="1"/>
</dbReference>